<evidence type="ECO:0000313" key="2">
    <source>
        <dbReference type="Proteomes" id="UP000488936"/>
    </source>
</evidence>
<dbReference type="AlphaFoldDB" id="A0A7K1GP56"/>
<dbReference type="InterPro" id="IPR025361">
    <property type="entry name" value="DUF4265"/>
</dbReference>
<evidence type="ECO:0000313" key="1">
    <source>
        <dbReference type="EMBL" id="MTH29994.1"/>
    </source>
</evidence>
<organism evidence="1 2">
    <name type="scientific">Myroides pelagicus</name>
    <dbReference type="NCBI Taxonomy" id="270914"/>
    <lineage>
        <taxon>Bacteria</taxon>
        <taxon>Pseudomonadati</taxon>
        <taxon>Bacteroidota</taxon>
        <taxon>Flavobacteriia</taxon>
        <taxon>Flavobacteriales</taxon>
        <taxon>Flavobacteriaceae</taxon>
        <taxon>Myroides</taxon>
    </lineage>
</organism>
<keyword evidence="2" id="KW-1185">Reference proteome</keyword>
<dbReference type="EMBL" id="WMJY01000017">
    <property type="protein sequence ID" value="MTH29994.1"/>
    <property type="molecule type" value="Genomic_DNA"/>
</dbReference>
<protein>
    <submittedName>
        <fullName evidence="1">DUF4265 domain-containing protein</fullName>
    </submittedName>
</protein>
<accession>A0A7K1GP56</accession>
<comment type="caution">
    <text evidence="1">The sequence shown here is derived from an EMBL/GenBank/DDBJ whole genome shotgun (WGS) entry which is preliminary data.</text>
</comment>
<dbReference type="OrthoDB" id="1030945at2"/>
<dbReference type="RefSeq" id="WP_155035986.1">
    <property type="nucleotide sequence ID" value="NZ_JAYMMG010000004.1"/>
</dbReference>
<gene>
    <name evidence="1" type="ORF">GJV77_08720</name>
</gene>
<name>A0A7K1GP56_9FLAO</name>
<reference evidence="1 2" key="1">
    <citation type="journal article" date="2006" name="Int. J. Syst. Evol. Microbiol.">
        <title>Myroides pelagicus sp. nov., isolated from seawater in Thailand.</title>
        <authorList>
            <person name="Yoon J."/>
            <person name="Maneerat S."/>
            <person name="Kawai F."/>
            <person name="Yokota A."/>
        </authorList>
    </citation>
    <scope>NUCLEOTIDE SEQUENCE [LARGE SCALE GENOMIC DNA]</scope>
    <source>
        <strain evidence="1 2">SM1T</strain>
    </source>
</reference>
<proteinExistence type="predicted"/>
<dbReference type="Proteomes" id="UP000488936">
    <property type="component" value="Unassembled WGS sequence"/>
</dbReference>
<dbReference type="Pfam" id="PF14085">
    <property type="entry name" value="DUF4265"/>
    <property type="match status" value="1"/>
</dbReference>
<sequence length="155" mass="18075">MSEQLEQVVIKYYSEVLEKDTEEILWGVVIDTNKGLYRIDNIPYYGPELSCEDIVHATKQKNNDRPVVQYIETYSGNSTVQVIVQKDKYDRDDLYNEILYANTEIEVVDDYYFVINVPSQTDYKNVYAILSALEDEKVISFAEPMLSPKHQSDIR</sequence>